<name>A0A8T1VSW4_9STRA</name>
<feature type="transmembrane region" description="Helical" evidence="1">
    <location>
        <begin position="138"/>
        <end position="162"/>
    </location>
</feature>
<dbReference type="EMBL" id="JAGDFM010000204">
    <property type="protein sequence ID" value="KAG7382564.1"/>
    <property type="molecule type" value="Genomic_DNA"/>
</dbReference>
<evidence type="ECO:0000313" key="2">
    <source>
        <dbReference type="EMBL" id="KAG7382564.1"/>
    </source>
</evidence>
<sequence>MIIRAVSDSDSDDDLLSAAQAASAPRRSVFDPPDVGSSSASSPTGGAARYSWFAACGALVLLLLVDLAALFDPSPDAFALIPLLVSTLFYDKTIILPPTASMLNQFVGLALVGVWIYSRERSMASGDSTRWLQTSRYGPWTVGALLCMGHVVSCLYLLFALLESNGDRTKFWLGRKHSKHSTVPYGRV</sequence>
<comment type="caution">
    <text evidence="2">The sequence shown here is derived from an EMBL/GenBank/DDBJ whole genome shotgun (WGS) entry which is preliminary data.</text>
</comment>
<reference evidence="2" key="1">
    <citation type="submission" date="2021-02" db="EMBL/GenBank/DDBJ databases">
        <authorList>
            <person name="Palmer J.M."/>
        </authorList>
    </citation>
    <scope>NUCLEOTIDE SEQUENCE</scope>
    <source>
        <strain evidence="2">SCRP734</strain>
    </source>
</reference>
<feature type="transmembrane region" description="Helical" evidence="1">
    <location>
        <begin position="50"/>
        <end position="71"/>
    </location>
</feature>
<keyword evidence="1" id="KW-0812">Transmembrane</keyword>
<evidence type="ECO:0008006" key="4">
    <source>
        <dbReference type="Google" id="ProtNLM"/>
    </source>
</evidence>
<keyword evidence="1" id="KW-1133">Transmembrane helix</keyword>
<keyword evidence="3" id="KW-1185">Reference proteome</keyword>
<organism evidence="2 3">
    <name type="scientific">Phytophthora pseudosyringae</name>
    <dbReference type="NCBI Taxonomy" id="221518"/>
    <lineage>
        <taxon>Eukaryota</taxon>
        <taxon>Sar</taxon>
        <taxon>Stramenopiles</taxon>
        <taxon>Oomycota</taxon>
        <taxon>Peronosporomycetes</taxon>
        <taxon>Peronosporales</taxon>
        <taxon>Peronosporaceae</taxon>
        <taxon>Phytophthora</taxon>
    </lineage>
</organism>
<dbReference type="Proteomes" id="UP000694044">
    <property type="component" value="Unassembled WGS sequence"/>
</dbReference>
<keyword evidence="1" id="KW-0472">Membrane</keyword>
<feature type="transmembrane region" description="Helical" evidence="1">
    <location>
        <begin position="102"/>
        <end position="118"/>
    </location>
</feature>
<evidence type="ECO:0000256" key="1">
    <source>
        <dbReference type="SAM" id="Phobius"/>
    </source>
</evidence>
<evidence type="ECO:0000313" key="3">
    <source>
        <dbReference type="Proteomes" id="UP000694044"/>
    </source>
</evidence>
<dbReference type="AlphaFoldDB" id="A0A8T1VSW4"/>
<gene>
    <name evidence="2" type="ORF">PHYPSEUDO_004763</name>
</gene>
<accession>A0A8T1VSW4</accession>
<proteinExistence type="predicted"/>
<dbReference type="OrthoDB" id="121593at2759"/>
<protein>
    <recommendedName>
        <fullName evidence="4">Transmembrane protein</fullName>
    </recommendedName>
</protein>